<keyword evidence="1" id="KW-0472">Membrane</keyword>
<dbReference type="Proteomes" id="UP000291116">
    <property type="component" value="Unassembled WGS sequence"/>
</dbReference>
<organism evidence="2 3">
    <name type="scientific">Pseudo-nitzschia multistriata</name>
    <dbReference type="NCBI Taxonomy" id="183589"/>
    <lineage>
        <taxon>Eukaryota</taxon>
        <taxon>Sar</taxon>
        <taxon>Stramenopiles</taxon>
        <taxon>Ochrophyta</taxon>
        <taxon>Bacillariophyta</taxon>
        <taxon>Bacillariophyceae</taxon>
        <taxon>Bacillariophycidae</taxon>
        <taxon>Bacillariales</taxon>
        <taxon>Bacillariaceae</taxon>
        <taxon>Pseudo-nitzschia</taxon>
    </lineage>
</organism>
<feature type="transmembrane region" description="Helical" evidence="1">
    <location>
        <begin position="158"/>
        <end position="174"/>
    </location>
</feature>
<keyword evidence="1" id="KW-0812">Transmembrane</keyword>
<dbReference type="AlphaFoldDB" id="A0A448ZHU7"/>
<feature type="transmembrane region" description="Helical" evidence="1">
    <location>
        <begin position="41"/>
        <end position="59"/>
    </location>
</feature>
<sequence>MAVGVPPRAAISGPGKVGVEVPQAAIGLDCWIDFALGKPPVALAFVPFGAVVVLGVVAATPKRPVRLLVPVVADPGGVLEDHRNLGVAEAPLVALRSGAAISDVFALVVPRDATLVVRRGVRKTGCVVLVLELTDVSGVAFLVLDANFAIVVGRHKRVVVVAAAPLVSLGLVIWRQTVDGTNT</sequence>
<protein>
    <submittedName>
        <fullName evidence="2">Uncharacterized protein</fullName>
    </submittedName>
</protein>
<accession>A0A448ZHU7</accession>
<keyword evidence="3" id="KW-1185">Reference proteome</keyword>
<dbReference type="EMBL" id="CAACVS010000361">
    <property type="protein sequence ID" value="VEU41551.1"/>
    <property type="molecule type" value="Genomic_DNA"/>
</dbReference>
<evidence type="ECO:0000256" key="1">
    <source>
        <dbReference type="SAM" id="Phobius"/>
    </source>
</evidence>
<gene>
    <name evidence="2" type="ORF">PSNMU_V1.4_AUG-EV-PASAV3_0084730</name>
</gene>
<proteinExistence type="predicted"/>
<reference evidence="2 3" key="1">
    <citation type="submission" date="2019-01" db="EMBL/GenBank/DDBJ databases">
        <authorList>
            <person name="Ferrante I. M."/>
        </authorList>
    </citation>
    <scope>NUCLEOTIDE SEQUENCE [LARGE SCALE GENOMIC DNA]</scope>
    <source>
        <strain evidence="2 3">B856</strain>
    </source>
</reference>
<keyword evidence="1" id="KW-1133">Transmembrane helix</keyword>
<name>A0A448ZHU7_9STRA</name>
<evidence type="ECO:0000313" key="3">
    <source>
        <dbReference type="Proteomes" id="UP000291116"/>
    </source>
</evidence>
<evidence type="ECO:0000313" key="2">
    <source>
        <dbReference type="EMBL" id="VEU41551.1"/>
    </source>
</evidence>